<proteinExistence type="predicted"/>
<protein>
    <submittedName>
        <fullName evidence="1">Unnamed protein product</fullName>
    </submittedName>
</protein>
<organism evidence="1 2">
    <name type="scientific">Ambrosiozyma monospora</name>
    <name type="common">Yeast</name>
    <name type="synonym">Endomycopsis monosporus</name>
    <dbReference type="NCBI Taxonomy" id="43982"/>
    <lineage>
        <taxon>Eukaryota</taxon>
        <taxon>Fungi</taxon>
        <taxon>Dikarya</taxon>
        <taxon>Ascomycota</taxon>
        <taxon>Saccharomycotina</taxon>
        <taxon>Pichiomycetes</taxon>
        <taxon>Pichiales</taxon>
        <taxon>Pichiaceae</taxon>
        <taxon>Ambrosiozyma</taxon>
    </lineage>
</organism>
<accession>A0ACB5UBE3</accession>
<gene>
    <name evidence="1" type="ORF">Amon02_001301400</name>
</gene>
<name>A0ACB5UBE3_AMBMO</name>
<reference evidence="1" key="1">
    <citation type="submission" date="2023-04" db="EMBL/GenBank/DDBJ databases">
        <title>Ambrosiozyma monospora NBRC 10751.</title>
        <authorList>
            <person name="Ichikawa N."/>
            <person name="Sato H."/>
            <person name="Tonouchi N."/>
        </authorList>
    </citation>
    <scope>NUCLEOTIDE SEQUENCE</scope>
    <source>
        <strain evidence="1">NBRC 10751</strain>
    </source>
</reference>
<sequence length="111" mass="13079">MGVMNGYQKRVNHDLVVSKVAFQDRYIKLKQKYAKSLVDNWSESTDPRKHVFEDIAIAAFLIEFWNKIYEDKQQFEFRDLGCGNGLLCYILIMEGYRGIDLILHKDKCLQI</sequence>
<dbReference type="EMBL" id="BSXS01016406">
    <property type="protein sequence ID" value="GMF07695.1"/>
    <property type="molecule type" value="Genomic_DNA"/>
</dbReference>
<comment type="caution">
    <text evidence="1">The sequence shown here is derived from an EMBL/GenBank/DDBJ whole genome shotgun (WGS) entry which is preliminary data.</text>
</comment>
<evidence type="ECO:0000313" key="2">
    <source>
        <dbReference type="Proteomes" id="UP001165064"/>
    </source>
</evidence>
<dbReference type="Proteomes" id="UP001165064">
    <property type="component" value="Unassembled WGS sequence"/>
</dbReference>
<keyword evidence="2" id="KW-1185">Reference proteome</keyword>
<evidence type="ECO:0000313" key="1">
    <source>
        <dbReference type="EMBL" id="GMF07695.1"/>
    </source>
</evidence>